<feature type="non-terminal residue" evidence="1">
    <location>
        <position position="1"/>
    </location>
</feature>
<sequence length="56" mass="6012">SVQSGLRLPGLFTDGALVKGCCRLQRPKRAAQGQWLAGLSIQGLGKRPVAEIWGHE</sequence>
<protein>
    <submittedName>
        <fullName evidence="1">Uncharacterized protein</fullName>
    </submittedName>
</protein>
<comment type="caution">
    <text evidence="1">The sequence shown here is derived from an EMBL/GenBank/DDBJ whole genome shotgun (WGS) entry which is preliminary data.</text>
</comment>
<gene>
    <name evidence="1" type="ORF">P7K49_021850</name>
</gene>
<reference evidence="1 2" key="1">
    <citation type="submission" date="2023-05" db="EMBL/GenBank/DDBJ databases">
        <title>B98-5 Cell Line De Novo Hybrid Assembly: An Optical Mapping Approach.</title>
        <authorList>
            <person name="Kananen K."/>
            <person name="Auerbach J.A."/>
            <person name="Kautto E."/>
            <person name="Blachly J.S."/>
        </authorList>
    </citation>
    <scope>NUCLEOTIDE SEQUENCE [LARGE SCALE GENOMIC DNA]</scope>
    <source>
        <strain evidence="1">B95-8</strain>
        <tissue evidence="1">Cell line</tissue>
    </source>
</reference>
<evidence type="ECO:0000313" key="1">
    <source>
        <dbReference type="EMBL" id="KAK2100502.1"/>
    </source>
</evidence>
<dbReference type="EMBL" id="JASSZA010000010">
    <property type="protein sequence ID" value="KAK2100502.1"/>
    <property type="molecule type" value="Genomic_DNA"/>
</dbReference>
<keyword evidence="2" id="KW-1185">Reference proteome</keyword>
<accession>A0ABQ9UTU7</accession>
<organism evidence="1 2">
    <name type="scientific">Saguinus oedipus</name>
    <name type="common">Cotton-top tamarin</name>
    <name type="synonym">Oedipomidas oedipus</name>
    <dbReference type="NCBI Taxonomy" id="9490"/>
    <lineage>
        <taxon>Eukaryota</taxon>
        <taxon>Metazoa</taxon>
        <taxon>Chordata</taxon>
        <taxon>Craniata</taxon>
        <taxon>Vertebrata</taxon>
        <taxon>Euteleostomi</taxon>
        <taxon>Mammalia</taxon>
        <taxon>Eutheria</taxon>
        <taxon>Euarchontoglires</taxon>
        <taxon>Primates</taxon>
        <taxon>Haplorrhini</taxon>
        <taxon>Platyrrhini</taxon>
        <taxon>Cebidae</taxon>
        <taxon>Callitrichinae</taxon>
        <taxon>Saguinus</taxon>
    </lineage>
</organism>
<proteinExistence type="predicted"/>
<dbReference type="Proteomes" id="UP001266305">
    <property type="component" value="Unassembled WGS sequence"/>
</dbReference>
<name>A0ABQ9UTU7_SAGOE</name>
<evidence type="ECO:0000313" key="2">
    <source>
        <dbReference type="Proteomes" id="UP001266305"/>
    </source>
</evidence>